<reference evidence="1 2" key="1">
    <citation type="submission" date="2019-05" db="EMBL/GenBank/DDBJ databases">
        <title>Another draft genome of Portunus trituberculatus and its Hox gene families provides insights of decapod evolution.</title>
        <authorList>
            <person name="Jeong J.-H."/>
            <person name="Song I."/>
            <person name="Kim S."/>
            <person name="Choi T."/>
            <person name="Kim D."/>
            <person name="Ryu S."/>
            <person name="Kim W."/>
        </authorList>
    </citation>
    <scope>NUCLEOTIDE SEQUENCE [LARGE SCALE GENOMIC DNA]</scope>
    <source>
        <tissue evidence="1">Muscle</tissue>
    </source>
</reference>
<proteinExistence type="predicted"/>
<dbReference type="AlphaFoldDB" id="A0A5B7CJX0"/>
<comment type="caution">
    <text evidence="1">The sequence shown here is derived from an EMBL/GenBank/DDBJ whole genome shotgun (WGS) entry which is preliminary data.</text>
</comment>
<dbReference type="EMBL" id="VSRR010000097">
    <property type="protein sequence ID" value="MPC10022.1"/>
    <property type="molecule type" value="Genomic_DNA"/>
</dbReference>
<accession>A0A5B7CJX0</accession>
<evidence type="ECO:0000313" key="1">
    <source>
        <dbReference type="EMBL" id="MPC10022.1"/>
    </source>
</evidence>
<sequence length="140" mass="15726">MMVCETFSEQRRGRTEGLQSMLRAAQPQNTSTLCHASNAREALTLLSIPAPGNNTWDKTSRSTHVACFPLEIKAYFCFHFVPTIYTSVSHIPPGATQVTLPPTVILREGGRRPQSSCLSRTYKFPNSERRMLAGRRRDEV</sequence>
<dbReference type="Proteomes" id="UP000324222">
    <property type="component" value="Unassembled WGS sequence"/>
</dbReference>
<protein>
    <submittedName>
        <fullName evidence="1">Uncharacterized protein</fullName>
    </submittedName>
</protein>
<gene>
    <name evidence="1" type="ORF">E2C01_002647</name>
</gene>
<organism evidence="1 2">
    <name type="scientific">Portunus trituberculatus</name>
    <name type="common">Swimming crab</name>
    <name type="synonym">Neptunus trituberculatus</name>
    <dbReference type="NCBI Taxonomy" id="210409"/>
    <lineage>
        <taxon>Eukaryota</taxon>
        <taxon>Metazoa</taxon>
        <taxon>Ecdysozoa</taxon>
        <taxon>Arthropoda</taxon>
        <taxon>Crustacea</taxon>
        <taxon>Multicrustacea</taxon>
        <taxon>Malacostraca</taxon>
        <taxon>Eumalacostraca</taxon>
        <taxon>Eucarida</taxon>
        <taxon>Decapoda</taxon>
        <taxon>Pleocyemata</taxon>
        <taxon>Brachyura</taxon>
        <taxon>Eubrachyura</taxon>
        <taxon>Portunoidea</taxon>
        <taxon>Portunidae</taxon>
        <taxon>Portuninae</taxon>
        <taxon>Portunus</taxon>
    </lineage>
</organism>
<evidence type="ECO:0000313" key="2">
    <source>
        <dbReference type="Proteomes" id="UP000324222"/>
    </source>
</evidence>
<name>A0A5B7CJX0_PORTR</name>
<keyword evidence="2" id="KW-1185">Reference proteome</keyword>